<accession>A0A1B1AHX0</accession>
<dbReference type="AlphaFoldDB" id="A0A1B1AHX0"/>
<sequence length="426" mass="46646">MAGIMTRRTLLGAAAAAGVASGGEAQTAGGELTARAYMHGFPPSETARVDPSNWHMYPQAKWSVRHMRELFASRDATPAIRHPIALRESPQSFDDVRLQTETGEITWDDFLSSTHTDAAIVLHNGGVVFERYFDGMEPHHQHLLFSCTKSYCGFLAEILASRGQLDFSRTVESYLPEMANTAYAAATVREVADMTDGVHFSEDYTDYTADIYRHAYQMGLSPHDPANPPRGAYASLQTLSVRDHPAGHTFAYRSASSDVLGWIVQRVSGKSLSQLHAEEIYSKIGAEGASYFTIDAAGMEIASMGLNVTLRDFVRFGEAIRRGGRVGSQQALPAEVIASIFTGGDREAFARSNSVTRQGWSYKSQFWCTHDHFGSVWMLGVRGQRMLICPELNLVMAKFGSHPVASNVATDVIHGAAVQALARRFG</sequence>
<dbReference type="Gene3D" id="3.40.710.10">
    <property type="entry name" value="DD-peptidase/beta-lactamase superfamily"/>
    <property type="match status" value="1"/>
</dbReference>
<dbReference type="InterPro" id="IPR012338">
    <property type="entry name" value="Beta-lactam/transpept-like"/>
</dbReference>
<dbReference type="PROSITE" id="PS51318">
    <property type="entry name" value="TAT"/>
    <property type="match status" value="1"/>
</dbReference>
<dbReference type="SUPFAM" id="SSF56601">
    <property type="entry name" value="beta-lactamase/transpeptidase-like"/>
    <property type="match status" value="1"/>
</dbReference>
<dbReference type="STRING" id="1759059.ATE48_09660"/>
<reference evidence="2 3" key="1">
    <citation type="submission" date="2015-11" db="EMBL/GenBank/DDBJ databases">
        <title>Whole-Genome Sequence of Candidatus Oderbacter manganicum from the National Park Lower Oder Valley, Germany.</title>
        <authorList>
            <person name="Braun B."/>
            <person name="Liere K."/>
            <person name="Szewzyk U."/>
        </authorList>
    </citation>
    <scope>NUCLEOTIDE SEQUENCE [LARGE SCALE GENOMIC DNA]</scope>
    <source>
        <strain evidence="2 3">OTSz_A_272</strain>
    </source>
</reference>
<keyword evidence="3" id="KW-1185">Reference proteome</keyword>
<dbReference type="PANTHER" id="PTHR43283:SF7">
    <property type="entry name" value="BETA-LACTAMASE-RELATED DOMAIN-CONTAINING PROTEIN"/>
    <property type="match status" value="1"/>
</dbReference>
<dbReference type="Pfam" id="PF00144">
    <property type="entry name" value="Beta-lactamase"/>
    <property type="match status" value="1"/>
</dbReference>
<evidence type="ECO:0000259" key="1">
    <source>
        <dbReference type="Pfam" id="PF00144"/>
    </source>
</evidence>
<gene>
    <name evidence="2" type="ORF">ATE48_09660</name>
</gene>
<name>A0A1B1AHX0_9PROT</name>
<evidence type="ECO:0000313" key="2">
    <source>
        <dbReference type="EMBL" id="ANP46166.1"/>
    </source>
</evidence>
<dbReference type="InterPro" id="IPR001466">
    <property type="entry name" value="Beta-lactam-related"/>
</dbReference>
<proteinExistence type="predicted"/>
<protein>
    <recommendedName>
        <fullName evidence="1">Beta-lactamase-related domain-containing protein</fullName>
    </recommendedName>
</protein>
<evidence type="ECO:0000313" key="3">
    <source>
        <dbReference type="Proteomes" id="UP000092498"/>
    </source>
</evidence>
<feature type="domain" description="Beta-lactamase-related" evidence="1">
    <location>
        <begin position="117"/>
        <end position="398"/>
    </location>
</feature>
<dbReference type="KEGG" id="cbot:ATE48_09660"/>
<dbReference type="PANTHER" id="PTHR43283">
    <property type="entry name" value="BETA-LACTAMASE-RELATED"/>
    <property type="match status" value="1"/>
</dbReference>
<dbReference type="Proteomes" id="UP000092498">
    <property type="component" value="Chromosome"/>
</dbReference>
<dbReference type="InterPro" id="IPR006311">
    <property type="entry name" value="TAT_signal"/>
</dbReference>
<dbReference type="EMBL" id="CP013244">
    <property type="protein sequence ID" value="ANP46166.1"/>
    <property type="molecule type" value="Genomic_DNA"/>
</dbReference>
<organism evidence="2 3">
    <name type="scientific">Candidatus Viadribacter manganicus</name>
    <dbReference type="NCBI Taxonomy" id="1759059"/>
    <lineage>
        <taxon>Bacteria</taxon>
        <taxon>Pseudomonadati</taxon>
        <taxon>Pseudomonadota</taxon>
        <taxon>Alphaproteobacteria</taxon>
        <taxon>Hyphomonadales</taxon>
        <taxon>Hyphomonadaceae</taxon>
        <taxon>Candidatus Viadribacter</taxon>
    </lineage>
</organism>
<dbReference type="InParanoid" id="A0A1B1AHX0"/>
<dbReference type="InterPro" id="IPR050789">
    <property type="entry name" value="Diverse_Enzym_Activities"/>
</dbReference>